<dbReference type="RefSeq" id="WP_230754434.1">
    <property type="nucleotide sequence ID" value="NZ_JAINWA010000001.1"/>
</dbReference>
<proteinExistence type="predicted"/>
<sequence length="288" mass="29628">MGTNKALCVFFSAAFYCAFAAFAAAQTIPSVSVPAIPPITLPAVPSPPAPPSPPAAGYSGNTSAEAEAAPKKASPKASSLPSSAEGLLSGAGLFGGLESLLGIEGALPKQSDDAALLRLVELMEKQQAELEDARRSEAPAKADSGATPAGSGAQRPERACLERLSIGGRDYLQALSSHVSSAPAKSGSFLVSAERRLSGGAGSMEIVYFVCKPHASRSETGDEKWSLFVDVAQADSNSPSIFWTLAQESPLDGVQYGDLIVFRRAKADAADVKPAIDIAIRLPSSTVP</sequence>
<evidence type="ECO:0000313" key="3">
    <source>
        <dbReference type="EMBL" id="MCD1654310.1"/>
    </source>
</evidence>
<evidence type="ECO:0000256" key="1">
    <source>
        <dbReference type="SAM" id="MobiDB-lite"/>
    </source>
</evidence>
<dbReference type="EMBL" id="JAINWA010000001">
    <property type="protein sequence ID" value="MCD1654310.1"/>
    <property type="molecule type" value="Genomic_DNA"/>
</dbReference>
<organism evidence="3 4">
    <name type="scientific">Teretinema zuelzerae</name>
    <dbReference type="NCBI Taxonomy" id="156"/>
    <lineage>
        <taxon>Bacteria</taxon>
        <taxon>Pseudomonadati</taxon>
        <taxon>Spirochaetota</taxon>
        <taxon>Spirochaetia</taxon>
        <taxon>Spirochaetales</taxon>
        <taxon>Treponemataceae</taxon>
        <taxon>Teretinema</taxon>
    </lineage>
</organism>
<feature type="compositionally biased region" description="Low complexity" evidence="1">
    <location>
        <begin position="63"/>
        <end position="81"/>
    </location>
</feature>
<dbReference type="Proteomes" id="UP001198163">
    <property type="component" value="Unassembled WGS sequence"/>
</dbReference>
<comment type="caution">
    <text evidence="3">The sequence shown here is derived from an EMBL/GenBank/DDBJ whole genome shotgun (WGS) entry which is preliminary data.</text>
</comment>
<gene>
    <name evidence="3" type="ORF">K7J14_06280</name>
</gene>
<evidence type="ECO:0000313" key="4">
    <source>
        <dbReference type="Proteomes" id="UP001198163"/>
    </source>
</evidence>
<protein>
    <submittedName>
        <fullName evidence="3">Uncharacterized protein</fullName>
    </submittedName>
</protein>
<reference evidence="3" key="1">
    <citation type="submission" date="2021-08" db="EMBL/GenBank/DDBJ databases">
        <title>Comparative analyses of Brucepasteria parasyntrophica and Teretinema zuelzerae.</title>
        <authorList>
            <person name="Song Y."/>
            <person name="Brune A."/>
        </authorList>
    </citation>
    <scope>NUCLEOTIDE SEQUENCE</scope>
    <source>
        <strain evidence="3">DSM 1903</strain>
    </source>
</reference>
<feature type="chain" id="PRO_5042159774" evidence="2">
    <location>
        <begin position="24"/>
        <end position="288"/>
    </location>
</feature>
<dbReference type="AlphaFoldDB" id="A0AAE3JJJ5"/>
<keyword evidence="2" id="KW-0732">Signal</keyword>
<feature type="compositionally biased region" description="Basic and acidic residues" evidence="1">
    <location>
        <begin position="128"/>
        <end position="140"/>
    </location>
</feature>
<feature type="region of interest" description="Disordered" evidence="1">
    <location>
        <begin position="128"/>
        <end position="157"/>
    </location>
</feature>
<name>A0AAE3JJJ5_9SPIR</name>
<keyword evidence="4" id="KW-1185">Reference proteome</keyword>
<evidence type="ECO:0000256" key="2">
    <source>
        <dbReference type="SAM" id="SignalP"/>
    </source>
</evidence>
<accession>A0AAE3JJJ5</accession>
<feature type="signal peptide" evidence="2">
    <location>
        <begin position="1"/>
        <end position="23"/>
    </location>
</feature>
<feature type="region of interest" description="Disordered" evidence="1">
    <location>
        <begin position="46"/>
        <end position="81"/>
    </location>
</feature>